<evidence type="ECO:0000313" key="2">
    <source>
        <dbReference type="EMBL" id="QEL17391.1"/>
    </source>
</evidence>
<proteinExistence type="predicted"/>
<protein>
    <submittedName>
        <fullName evidence="2">IS630 family transposase</fullName>
    </submittedName>
</protein>
<dbReference type="KEGG" id="lrs:PX52LOC_04378"/>
<dbReference type="Pfam" id="PF13358">
    <property type="entry name" value="DDE_3"/>
    <property type="match status" value="1"/>
</dbReference>
<gene>
    <name evidence="2" type="ORF">PX52LOC_04378</name>
</gene>
<dbReference type="GO" id="GO:0003676">
    <property type="term" value="F:nucleic acid binding"/>
    <property type="evidence" value="ECO:0007669"/>
    <property type="project" value="InterPro"/>
</dbReference>
<evidence type="ECO:0000313" key="3">
    <source>
        <dbReference type="Proteomes" id="UP000324974"/>
    </source>
</evidence>
<evidence type="ECO:0000259" key="1">
    <source>
        <dbReference type="Pfam" id="PF13358"/>
    </source>
</evidence>
<dbReference type="InterPro" id="IPR038717">
    <property type="entry name" value="Tc1-like_DDE_dom"/>
</dbReference>
<sequence>MKVHYLPKYAPDTNPIERHWWRLHEAVTRNHRCHTMQELLDLTFDWFETRTHFRVQSGVYAKTPGK</sequence>
<name>A0A5C1ADS9_9BACT</name>
<reference evidence="3" key="1">
    <citation type="submission" date="2019-08" db="EMBL/GenBank/DDBJ databases">
        <title>Limnoglobus roseus gen. nov., sp. nov., a novel freshwater planctomycete with a giant genome from the family Gemmataceae.</title>
        <authorList>
            <person name="Kulichevskaya I.S."/>
            <person name="Naumoff D.G."/>
            <person name="Miroshnikov K."/>
            <person name="Ivanova A."/>
            <person name="Philippov D.A."/>
            <person name="Hakobyan A."/>
            <person name="Rijpstra I.C."/>
            <person name="Sinninghe Damste J.S."/>
            <person name="Liesack W."/>
            <person name="Dedysh S.N."/>
        </authorList>
    </citation>
    <scope>NUCLEOTIDE SEQUENCE [LARGE SCALE GENOMIC DNA]</scope>
    <source>
        <strain evidence="3">PX52</strain>
    </source>
</reference>
<feature type="domain" description="Tc1-like transposase DDE" evidence="1">
    <location>
        <begin position="2"/>
        <end position="39"/>
    </location>
</feature>
<keyword evidence="3" id="KW-1185">Reference proteome</keyword>
<dbReference type="EMBL" id="CP042425">
    <property type="protein sequence ID" value="QEL17391.1"/>
    <property type="molecule type" value="Genomic_DNA"/>
</dbReference>
<dbReference type="Gene3D" id="3.30.420.10">
    <property type="entry name" value="Ribonuclease H-like superfamily/Ribonuclease H"/>
    <property type="match status" value="1"/>
</dbReference>
<organism evidence="2 3">
    <name type="scientific">Limnoglobus roseus</name>
    <dbReference type="NCBI Taxonomy" id="2598579"/>
    <lineage>
        <taxon>Bacteria</taxon>
        <taxon>Pseudomonadati</taxon>
        <taxon>Planctomycetota</taxon>
        <taxon>Planctomycetia</taxon>
        <taxon>Gemmatales</taxon>
        <taxon>Gemmataceae</taxon>
        <taxon>Limnoglobus</taxon>
    </lineage>
</organism>
<accession>A0A5C1ADS9</accession>
<dbReference type="InterPro" id="IPR036397">
    <property type="entry name" value="RNaseH_sf"/>
</dbReference>
<dbReference type="AlphaFoldDB" id="A0A5C1ADS9"/>
<dbReference type="Proteomes" id="UP000324974">
    <property type="component" value="Chromosome"/>
</dbReference>